<name>A0A345I0J1_9ACTN</name>
<dbReference type="Proteomes" id="UP000253868">
    <property type="component" value="Chromosome"/>
</dbReference>
<evidence type="ECO:0000313" key="2">
    <source>
        <dbReference type="EMBL" id="AXG82465.1"/>
    </source>
</evidence>
<reference evidence="3" key="1">
    <citation type="submission" date="2018-07" db="EMBL/GenBank/DDBJ databases">
        <authorList>
            <person name="Zhao J."/>
        </authorList>
    </citation>
    <scope>NUCLEOTIDE SEQUENCE [LARGE SCALE GENOMIC DNA]</scope>
    <source>
        <strain evidence="3">GSSD-12</strain>
    </source>
</reference>
<evidence type="ECO:0000313" key="3">
    <source>
        <dbReference type="Proteomes" id="UP000253868"/>
    </source>
</evidence>
<evidence type="ECO:0000259" key="1">
    <source>
        <dbReference type="Pfam" id="PF06259"/>
    </source>
</evidence>
<feature type="domain" description="DUF1023" evidence="1">
    <location>
        <begin position="288"/>
        <end position="463"/>
    </location>
</feature>
<proteinExistence type="predicted"/>
<keyword evidence="3" id="KW-1185">Reference proteome</keyword>
<dbReference type="OrthoDB" id="5969911at2"/>
<organism evidence="2 3">
    <name type="scientific">Streptomyces paludis</name>
    <dbReference type="NCBI Taxonomy" id="2282738"/>
    <lineage>
        <taxon>Bacteria</taxon>
        <taxon>Bacillati</taxon>
        <taxon>Actinomycetota</taxon>
        <taxon>Actinomycetes</taxon>
        <taxon>Kitasatosporales</taxon>
        <taxon>Streptomycetaceae</taxon>
        <taxon>Streptomyces</taxon>
    </lineage>
</organism>
<accession>A0A345I0J1</accession>
<dbReference type="KEGG" id="spad:DVK44_08695"/>
<sequence length="551" mass="58049">MHDAGDAWDRLARRFTEHAGSCGAHLRRGLAAENWGGLGAESAADRLARIRAGLTVAERELAAVGTVLRTAGEAFLAHQERLNHALADAGAAGYVVAPGGSVSAPESGPESGPEICEDHTATARALADRIDDALRAADRADREYAAALDLFTTAARRCAAGDWHTGFAEIARAGHLHDDLLTTLGIPPESAHPSTVTAWWNALSPTLQAQLIADHPAEIGNRDGIPATARDKANRICLPMLLDDLEHGRTDDTRESREAKIAGLKGIQRQLEAGGDPRPYLLGIGTEGNGRAIISFGNPDRADHVSAYVPGLNTRLEEHFATADVKRARDVAIAARRADPATTTASLVWLGYDAPQLRSVGLDATDVMFKDSAHAGASGYNQFLHGIKATHEDGAAHITALGHSYGSLTVGQASQQPGGIPADEVILVGSPGVGVNRARDLGVGADHVYVGAADNDQVTKLPYRNPLEYLAPGSEFGDRKVPFGTDPASRHFGGHHFSVEPGEDTGIIGLATGNTPAHSHYFDPEKGPNSLHNIANIVTGNGSRIKTTEPR</sequence>
<protein>
    <recommendedName>
        <fullName evidence="1">DUF1023 domain-containing protein</fullName>
    </recommendedName>
</protein>
<dbReference type="InterPro" id="IPR010427">
    <property type="entry name" value="DUF1023"/>
</dbReference>
<dbReference type="Pfam" id="PF06259">
    <property type="entry name" value="Abhydrolase_8"/>
    <property type="match status" value="1"/>
</dbReference>
<dbReference type="AlphaFoldDB" id="A0A345I0J1"/>
<dbReference type="EMBL" id="CP031194">
    <property type="protein sequence ID" value="AXG82465.1"/>
    <property type="molecule type" value="Genomic_DNA"/>
</dbReference>
<gene>
    <name evidence="2" type="ORF">DVK44_08695</name>
</gene>